<feature type="signal peptide" evidence="1">
    <location>
        <begin position="1"/>
        <end position="21"/>
    </location>
</feature>
<keyword evidence="1" id="KW-0732">Signal</keyword>
<accession>A0A8J2HH67</accession>
<evidence type="ECO:0000313" key="2">
    <source>
        <dbReference type="EMBL" id="CAG5095227.1"/>
    </source>
</evidence>
<evidence type="ECO:0000256" key="1">
    <source>
        <dbReference type="SAM" id="SignalP"/>
    </source>
</evidence>
<comment type="caution">
    <text evidence="2">The sequence shown here is derived from an EMBL/GenBank/DDBJ whole genome shotgun (WGS) entry which is preliminary data.</text>
</comment>
<dbReference type="Proteomes" id="UP000786811">
    <property type="component" value="Unassembled WGS sequence"/>
</dbReference>
<protein>
    <submittedName>
        <fullName evidence="2">Uncharacterized protein</fullName>
    </submittedName>
</protein>
<feature type="chain" id="PRO_5035205574" evidence="1">
    <location>
        <begin position="22"/>
        <end position="178"/>
    </location>
</feature>
<organism evidence="2 3">
    <name type="scientific">Cotesia congregata</name>
    <name type="common">Parasitoid wasp</name>
    <name type="synonym">Apanteles congregatus</name>
    <dbReference type="NCBI Taxonomy" id="51543"/>
    <lineage>
        <taxon>Eukaryota</taxon>
        <taxon>Metazoa</taxon>
        <taxon>Ecdysozoa</taxon>
        <taxon>Arthropoda</taxon>
        <taxon>Hexapoda</taxon>
        <taxon>Insecta</taxon>
        <taxon>Pterygota</taxon>
        <taxon>Neoptera</taxon>
        <taxon>Endopterygota</taxon>
        <taxon>Hymenoptera</taxon>
        <taxon>Apocrita</taxon>
        <taxon>Ichneumonoidea</taxon>
        <taxon>Braconidae</taxon>
        <taxon>Microgastrinae</taxon>
        <taxon>Cotesia</taxon>
    </lineage>
</organism>
<reference evidence="2" key="1">
    <citation type="submission" date="2021-04" db="EMBL/GenBank/DDBJ databases">
        <authorList>
            <person name="Chebbi M.A.C M."/>
        </authorList>
    </citation>
    <scope>NUCLEOTIDE SEQUENCE</scope>
</reference>
<gene>
    <name evidence="2" type="ORF">HICCMSTLAB_LOCUS7604</name>
</gene>
<dbReference type="EMBL" id="CAJNRD030001121">
    <property type="protein sequence ID" value="CAG5095227.1"/>
    <property type="molecule type" value="Genomic_DNA"/>
</dbReference>
<sequence>MITKILFIGLLFQATFQASKSAGENSKEQNNSCVKSREQCHNRNNICCDPNEKCELIGWRLEKAPYVCKIPTKLGTTLGEYCWENNDCMDILHMECSKNYTCVCKPNHISKNNAICVSLLNEFCSSDHDCGNLMHVTCTENKCACRPHHRLVQNTTCSSLLGGFCESNKECEVSNSIC</sequence>
<dbReference type="PANTHER" id="PTHR39069">
    <property type="entry name" value="ECDYSONE-INDUCIBLE GENE E1, ISOFORM A"/>
    <property type="match status" value="1"/>
</dbReference>
<keyword evidence="3" id="KW-1185">Reference proteome</keyword>
<evidence type="ECO:0000313" key="3">
    <source>
        <dbReference type="Proteomes" id="UP000786811"/>
    </source>
</evidence>
<dbReference type="OrthoDB" id="504708at2759"/>
<dbReference type="PANTHER" id="PTHR39069:SF8">
    <property type="entry name" value="FI17111P1"/>
    <property type="match status" value="1"/>
</dbReference>
<name>A0A8J2HH67_COTCN</name>
<proteinExistence type="predicted"/>
<dbReference type="AlphaFoldDB" id="A0A8J2HH67"/>